<feature type="compositionally biased region" description="Low complexity" evidence="1">
    <location>
        <begin position="288"/>
        <end position="302"/>
    </location>
</feature>
<feature type="region of interest" description="Disordered" evidence="1">
    <location>
        <begin position="159"/>
        <end position="302"/>
    </location>
</feature>
<protein>
    <submittedName>
        <fullName evidence="2">Unannotated protein</fullName>
    </submittedName>
</protein>
<dbReference type="EMBL" id="CAEZSR010000159">
    <property type="protein sequence ID" value="CAB4581694.1"/>
    <property type="molecule type" value="Genomic_DNA"/>
</dbReference>
<reference evidence="2" key="1">
    <citation type="submission" date="2020-05" db="EMBL/GenBank/DDBJ databases">
        <authorList>
            <person name="Chiriac C."/>
            <person name="Salcher M."/>
            <person name="Ghai R."/>
            <person name="Kavagutti S V."/>
        </authorList>
    </citation>
    <scope>NUCLEOTIDE SEQUENCE</scope>
</reference>
<dbReference type="AlphaFoldDB" id="A0A6J6F461"/>
<name>A0A6J6F461_9ZZZZ</name>
<evidence type="ECO:0000313" key="2">
    <source>
        <dbReference type="EMBL" id="CAB4581694.1"/>
    </source>
</evidence>
<feature type="compositionally biased region" description="Polar residues" evidence="1">
    <location>
        <begin position="228"/>
        <end position="237"/>
    </location>
</feature>
<feature type="compositionally biased region" description="Basic residues" evidence="1">
    <location>
        <begin position="174"/>
        <end position="185"/>
    </location>
</feature>
<organism evidence="2">
    <name type="scientific">freshwater metagenome</name>
    <dbReference type="NCBI Taxonomy" id="449393"/>
    <lineage>
        <taxon>unclassified sequences</taxon>
        <taxon>metagenomes</taxon>
        <taxon>ecological metagenomes</taxon>
    </lineage>
</organism>
<feature type="compositionally biased region" description="Basic and acidic residues" evidence="1">
    <location>
        <begin position="186"/>
        <end position="197"/>
    </location>
</feature>
<sequence length="302" mass="32821">MAGQPVAFAQHEVAVALAVADAGRVGEDVPDRRWAVRRHEPPATVRVGLAHLEVLPLRDPPLDRVVEAEVRLLVERHHRHAGDRLGHRVQPPDRVVGDRQAPLAVAQAEVADVAHRAAPHDRHLRAGDLAGVQVARPEVVLDACEPVLVEPRPCCVHVHPEPPCRRGDPDPSSRRPRRTGWHACHRRPDAARPDRVPPHVLGATRGRTAWRSELTGTQDIQPRFLGASESSPPQVSRTSRHPGDRRQGCSKAVTTPGKLRTLAPAASRAAREKAPDDTTDTLPSASRTVTEPESVVPTTATT</sequence>
<proteinExistence type="predicted"/>
<gene>
    <name evidence="2" type="ORF">UFOPK1493_03135</name>
</gene>
<feature type="compositionally biased region" description="Basic and acidic residues" evidence="1">
    <location>
        <begin position="159"/>
        <end position="173"/>
    </location>
</feature>
<evidence type="ECO:0000256" key="1">
    <source>
        <dbReference type="SAM" id="MobiDB-lite"/>
    </source>
</evidence>
<accession>A0A6J6F461</accession>